<proteinExistence type="predicted"/>
<dbReference type="AlphaFoldDB" id="A0A5B7EDU4"/>
<keyword evidence="3" id="KW-1185">Reference proteome</keyword>
<organism evidence="2 3">
    <name type="scientific">Portunus trituberculatus</name>
    <name type="common">Swimming crab</name>
    <name type="synonym">Neptunus trituberculatus</name>
    <dbReference type="NCBI Taxonomy" id="210409"/>
    <lineage>
        <taxon>Eukaryota</taxon>
        <taxon>Metazoa</taxon>
        <taxon>Ecdysozoa</taxon>
        <taxon>Arthropoda</taxon>
        <taxon>Crustacea</taxon>
        <taxon>Multicrustacea</taxon>
        <taxon>Malacostraca</taxon>
        <taxon>Eumalacostraca</taxon>
        <taxon>Eucarida</taxon>
        <taxon>Decapoda</taxon>
        <taxon>Pleocyemata</taxon>
        <taxon>Brachyura</taxon>
        <taxon>Eubrachyura</taxon>
        <taxon>Portunoidea</taxon>
        <taxon>Portunidae</taxon>
        <taxon>Portuninae</taxon>
        <taxon>Portunus</taxon>
    </lineage>
</organism>
<evidence type="ECO:0000256" key="1">
    <source>
        <dbReference type="SAM" id="MobiDB-lite"/>
    </source>
</evidence>
<evidence type="ECO:0000313" key="2">
    <source>
        <dbReference type="EMBL" id="MPC32312.1"/>
    </source>
</evidence>
<feature type="region of interest" description="Disordered" evidence="1">
    <location>
        <begin position="52"/>
        <end position="72"/>
    </location>
</feature>
<dbReference type="Proteomes" id="UP000324222">
    <property type="component" value="Unassembled WGS sequence"/>
</dbReference>
<dbReference type="EMBL" id="VSRR010002603">
    <property type="protein sequence ID" value="MPC32312.1"/>
    <property type="molecule type" value="Genomic_DNA"/>
</dbReference>
<evidence type="ECO:0000313" key="3">
    <source>
        <dbReference type="Proteomes" id="UP000324222"/>
    </source>
</evidence>
<reference evidence="2 3" key="1">
    <citation type="submission" date="2019-05" db="EMBL/GenBank/DDBJ databases">
        <title>Another draft genome of Portunus trituberculatus and its Hox gene families provides insights of decapod evolution.</title>
        <authorList>
            <person name="Jeong J.-H."/>
            <person name="Song I."/>
            <person name="Kim S."/>
            <person name="Choi T."/>
            <person name="Kim D."/>
            <person name="Ryu S."/>
            <person name="Kim W."/>
        </authorList>
    </citation>
    <scope>NUCLEOTIDE SEQUENCE [LARGE SCALE GENOMIC DNA]</scope>
    <source>
        <tissue evidence="2">Muscle</tissue>
    </source>
</reference>
<protein>
    <submittedName>
        <fullName evidence="2">Uncharacterized protein</fullName>
    </submittedName>
</protein>
<sequence>MFASHRYRPYRPCLPATTLFDFPASLSCFSGSAVSGEDDQRKRTRHAVVCQNGREDRREGRSRNKLIPPHNSHSLVRLRKLKPRSLSGNNPLFVSQGVTGEYGDGAPGGETPVTRPHLSRLTPSPTHPLALGAWVGRQRVKGCAGGHGLSSNA</sequence>
<name>A0A5B7EDU4_PORTR</name>
<feature type="region of interest" description="Disordered" evidence="1">
    <location>
        <begin position="86"/>
        <end position="108"/>
    </location>
</feature>
<feature type="compositionally biased region" description="Polar residues" evidence="1">
    <location>
        <begin position="86"/>
        <end position="98"/>
    </location>
</feature>
<feature type="compositionally biased region" description="Basic and acidic residues" evidence="1">
    <location>
        <begin position="53"/>
        <end position="62"/>
    </location>
</feature>
<gene>
    <name evidence="2" type="ORF">E2C01_025622</name>
</gene>
<accession>A0A5B7EDU4</accession>
<comment type="caution">
    <text evidence="2">The sequence shown here is derived from an EMBL/GenBank/DDBJ whole genome shotgun (WGS) entry which is preliminary data.</text>
</comment>